<evidence type="ECO:0000313" key="2">
    <source>
        <dbReference type="EnsemblMetazoa" id="XP_038045513.1"/>
    </source>
</evidence>
<keyword evidence="1" id="KW-0732">Signal</keyword>
<dbReference type="AlphaFoldDB" id="A0A913Z112"/>
<accession>A0A913Z112</accession>
<evidence type="ECO:0000313" key="3">
    <source>
        <dbReference type="Proteomes" id="UP000887568"/>
    </source>
</evidence>
<feature type="chain" id="PRO_5036904647" evidence="1">
    <location>
        <begin position="19"/>
        <end position="165"/>
    </location>
</feature>
<evidence type="ECO:0000256" key="1">
    <source>
        <dbReference type="SAM" id="SignalP"/>
    </source>
</evidence>
<dbReference type="GeneID" id="119720065"/>
<protein>
    <submittedName>
        <fullName evidence="2">Uncharacterized protein</fullName>
    </submittedName>
</protein>
<proteinExistence type="predicted"/>
<feature type="signal peptide" evidence="1">
    <location>
        <begin position="1"/>
        <end position="18"/>
    </location>
</feature>
<keyword evidence="3" id="KW-1185">Reference proteome</keyword>
<organism evidence="2 3">
    <name type="scientific">Patiria miniata</name>
    <name type="common">Bat star</name>
    <name type="synonym">Asterina miniata</name>
    <dbReference type="NCBI Taxonomy" id="46514"/>
    <lineage>
        <taxon>Eukaryota</taxon>
        <taxon>Metazoa</taxon>
        <taxon>Echinodermata</taxon>
        <taxon>Eleutherozoa</taxon>
        <taxon>Asterozoa</taxon>
        <taxon>Asteroidea</taxon>
        <taxon>Valvatacea</taxon>
        <taxon>Valvatida</taxon>
        <taxon>Asterinidae</taxon>
        <taxon>Patiria</taxon>
    </lineage>
</organism>
<dbReference type="Proteomes" id="UP000887568">
    <property type="component" value="Unplaced"/>
</dbReference>
<dbReference type="RefSeq" id="XP_038045513.1">
    <property type="nucleotide sequence ID" value="XM_038189585.1"/>
</dbReference>
<name>A0A913Z112_PATMI</name>
<reference evidence="2" key="1">
    <citation type="submission" date="2022-11" db="UniProtKB">
        <authorList>
            <consortium name="EnsemblMetazoa"/>
        </authorList>
    </citation>
    <scope>IDENTIFICATION</scope>
</reference>
<sequence length="165" mass="18488">MFAVIAVGCLLTFGLANGNWTARRNDASFEDLEFFAWNLECNDAKTVCSKCFVGHPYEGADIVMHTFEYTKDPYKFQFTTQPANQDTKASFVQNDALEKFHFCSEINNSAADISRGWTWTLCLENDFTGLTVPPDCPSPVAVSRLVGHMNDAKLAGQQIMYCLPY</sequence>
<dbReference type="EnsemblMetazoa" id="XM_038189585.1">
    <property type="protein sequence ID" value="XP_038045513.1"/>
    <property type="gene ID" value="LOC119720065"/>
</dbReference>